<proteinExistence type="inferred from homology"/>
<dbReference type="Pfam" id="PF00430">
    <property type="entry name" value="ATP-synt_B"/>
    <property type="match status" value="1"/>
</dbReference>
<evidence type="ECO:0000256" key="10">
    <source>
        <dbReference type="ARBA" id="ARBA00025614"/>
    </source>
</evidence>
<dbReference type="EMBL" id="JAUPEV010000002">
    <property type="protein sequence ID" value="MDO7252748.1"/>
    <property type="molecule type" value="Genomic_DNA"/>
</dbReference>
<keyword evidence="5 12" id="KW-1133">Transmembrane helix</keyword>
<evidence type="ECO:0000256" key="4">
    <source>
        <dbReference type="ARBA" id="ARBA00022781"/>
    </source>
</evidence>
<evidence type="ECO:0000256" key="7">
    <source>
        <dbReference type="ARBA" id="ARBA00023136"/>
    </source>
</evidence>
<organism evidence="17 18">
    <name type="scientific">Helicobacter cappadocius</name>
    <dbReference type="NCBI Taxonomy" id="3063998"/>
    <lineage>
        <taxon>Bacteria</taxon>
        <taxon>Pseudomonadati</taxon>
        <taxon>Campylobacterota</taxon>
        <taxon>Epsilonproteobacteria</taxon>
        <taxon>Campylobacterales</taxon>
        <taxon>Helicobacteraceae</taxon>
        <taxon>Helicobacter</taxon>
    </lineage>
</organism>
<evidence type="ECO:0000256" key="2">
    <source>
        <dbReference type="ARBA" id="ARBA00022547"/>
    </source>
</evidence>
<dbReference type="InterPro" id="IPR002146">
    <property type="entry name" value="ATP_synth_b/b'su_bac/chlpt"/>
</dbReference>
<keyword evidence="15" id="KW-0732">Signal</keyword>
<sequence length="169" mass="19955">MKYILLFLLGSSMLFAADVNISQTDIVERTINFFIFLAILWYFVADKLKYIFTNRREQIVLRLNQTQEKLKIAKKAREEAIKRLDEAKERATDMVALAKKEAYLVSQKLDEQFKLDVENMIKNNEALMEFERKRMEKKVVEEILSRLFQTDASSFDVSKYVNILNKRVA</sequence>
<evidence type="ECO:0000256" key="6">
    <source>
        <dbReference type="ARBA" id="ARBA00023065"/>
    </source>
</evidence>
<feature type="transmembrane region" description="Helical" evidence="12">
    <location>
        <begin position="26"/>
        <end position="45"/>
    </location>
</feature>
<keyword evidence="4 12" id="KW-0375">Hydrogen ion transport</keyword>
<evidence type="ECO:0000256" key="13">
    <source>
        <dbReference type="RuleBase" id="RU003848"/>
    </source>
</evidence>
<dbReference type="GO" id="GO:0005886">
    <property type="term" value="C:plasma membrane"/>
    <property type="evidence" value="ECO:0007669"/>
    <property type="project" value="UniProtKB-SubCell"/>
</dbReference>
<comment type="function">
    <text evidence="9 12">F(1)F(0) ATP synthase produces ATP from ADP in the presence of a proton or sodium gradient. F-type ATPases consist of two structural domains, F(1) containing the extramembraneous catalytic core and F(0) containing the membrane proton channel, linked together by a central stalk and a peripheral stalk. During catalysis, ATP synthesis in the catalytic domain of F(1) is coupled via a rotary mechanism of the central stalk subunits to proton translocation.</text>
</comment>
<reference evidence="16 18" key="3">
    <citation type="journal article" date="2024" name="Syst. Appl. Microbiol.">
        <title>Helicobacter cappadocius sp. nov., from lizards: The first psychrotrophic Helicobacter species.</title>
        <authorList>
            <person name="Aydin F."/>
            <person name="Tarhane S."/>
            <person name="Karakaya E."/>
            <person name="Abay S."/>
            <person name="Kayman T."/>
            <person name="Guran O."/>
            <person name="Bozkurt E."/>
            <person name="Uzum N."/>
            <person name="Avci A."/>
            <person name="Olgun K."/>
            <person name="Jablonski D."/>
            <person name="Guran C."/>
            <person name="Burcin Saticioglu I."/>
        </authorList>
    </citation>
    <scope>NUCLEOTIDE SEQUENCE [LARGE SCALE GENOMIC DNA]</scope>
    <source>
        <strain evidence="16">Faydin-H75</strain>
        <strain evidence="18">faydin-H76</strain>
    </source>
</reference>
<comment type="function">
    <text evidence="10">Component of the F(0) channel, it forms part of the peripheral stalk, linking F(1) to F(0). The b'-subunit is a diverged and duplicated form of b found in plants and photosynthetic bacteria.</text>
</comment>
<keyword evidence="3 12" id="KW-0812">Transmembrane</keyword>
<dbReference type="EMBL" id="JAUYZK010000002">
    <property type="protein sequence ID" value="MDP2538616.1"/>
    <property type="molecule type" value="Genomic_DNA"/>
</dbReference>
<evidence type="ECO:0000256" key="15">
    <source>
        <dbReference type="SAM" id="SignalP"/>
    </source>
</evidence>
<evidence type="ECO:0000313" key="17">
    <source>
        <dbReference type="EMBL" id="MDP2538616.1"/>
    </source>
</evidence>
<dbReference type="GO" id="GO:0046933">
    <property type="term" value="F:proton-transporting ATP synthase activity, rotational mechanism"/>
    <property type="evidence" value="ECO:0007669"/>
    <property type="project" value="UniProtKB-UniRule"/>
</dbReference>
<evidence type="ECO:0000256" key="5">
    <source>
        <dbReference type="ARBA" id="ARBA00022989"/>
    </source>
</evidence>
<evidence type="ECO:0000256" key="8">
    <source>
        <dbReference type="ARBA" id="ARBA00023310"/>
    </source>
</evidence>
<evidence type="ECO:0000256" key="9">
    <source>
        <dbReference type="ARBA" id="ARBA00025198"/>
    </source>
</evidence>
<keyword evidence="7 12" id="KW-0472">Membrane</keyword>
<comment type="similarity">
    <text evidence="12 13">Belongs to the ATPase B chain family.</text>
</comment>
<dbReference type="GO" id="GO:0045259">
    <property type="term" value="C:proton-transporting ATP synthase complex"/>
    <property type="evidence" value="ECO:0007669"/>
    <property type="project" value="UniProtKB-KW"/>
</dbReference>
<protein>
    <recommendedName>
        <fullName evidence="12">ATP synthase subunit b</fullName>
    </recommendedName>
    <alternativeName>
        <fullName evidence="12">ATP synthase F(0) sector subunit b</fullName>
    </alternativeName>
    <alternativeName>
        <fullName evidence="12">ATPase subunit I</fullName>
    </alternativeName>
    <alternativeName>
        <fullName evidence="12">F-type ATPase subunit b</fullName>
        <shortName evidence="12">F-ATPase subunit b</shortName>
    </alternativeName>
</protein>
<accession>A0AA90PQ20</accession>
<evidence type="ECO:0000313" key="19">
    <source>
        <dbReference type="Proteomes" id="UP001240777"/>
    </source>
</evidence>
<keyword evidence="2 12" id="KW-0138">CF(0)</keyword>
<keyword evidence="19" id="KW-1185">Reference proteome</keyword>
<comment type="caution">
    <text evidence="17">The sequence shown here is derived from an EMBL/GenBank/DDBJ whole genome shotgun (WGS) entry which is preliminary data.</text>
</comment>
<evidence type="ECO:0000256" key="12">
    <source>
        <dbReference type="HAMAP-Rule" id="MF_01398"/>
    </source>
</evidence>
<dbReference type="AlphaFoldDB" id="A0AA90PQ20"/>
<dbReference type="CDD" id="cd06503">
    <property type="entry name" value="ATP-synt_Fo_b"/>
    <property type="match status" value="1"/>
</dbReference>
<evidence type="ECO:0000256" key="14">
    <source>
        <dbReference type="SAM" id="Coils"/>
    </source>
</evidence>
<comment type="subcellular location">
    <subcellularLocation>
        <location evidence="12">Cell membrane</location>
        <topology evidence="12">Single-pass membrane protein</topology>
    </subcellularLocation>
    <subcellularLocation>
        <location evidence="11">Endomembrane system</location>
        <topology evidence="11">Single-pass membrane protein</topology>
    </subcellularLocation>
</comment>
<keyword evidence="1 12" id="KW-0813">Transport</keyword>
<dbReference type="Proteomes" id="UP001177258">
    <property type="component" value="Unassembled WGS sequence"/>
</dbReference>
<dbReference type="GO" id="GO:0012505">
    <property type="term" value="C:endomembrane system"/>
    <property type="evidence" value="ECO:0007669"/>
    <property type="project" value="UniProtKB-SubCell"/>
</dbReference>
<dbReference type="NCBIfam" id="NF006292">
    <property type="entry name" value="PRK08475.1"/>
    <property type="match status" value="1"/>
</dbReference>
<name>A0AA90PQ20_9HELI</name>
<evidence type="ECO:0000313" key="18">
    <source>
        <dbReference type="Proteomes" id="UP001177258"/>
    </source>
</evidence>
<reference evidence="16" key="2">
    <citation type="submission" date="2023-07" db="EMBL/GenBank/DDBJ databases">
        <authorList>
            <person name="Aydin F."/>
            <person name="Tarhane S."/>
            <person name="Saticioglu I.B."/>
            <person name="Karakaya E."/>
            <person name="Abay S."/>
            <person name="Guran O."/>
            <person name="Bozkurt E."/>
            <person name="Uzum N."/>
            <person name="Olgun K."/>
            <person name="Jablonski D."/>
        </authorList>
    </citation>
    <scope>NUCLEOTIDE SEQUENCE</scope>
    <source>
        <strain evidence="16">Faydin-H75</strain>
    </source>
</reference>
<keyword evidence="8 12" id="KW-0066">ATP synthesis</keyword>
<dbReference type="Proteomes" id="UP001240777">
    <property type="component" value="Unassembled WGS sequence"/>
</dbReference>
<feature type="signal peptide" evidence="15">
    <location>
        <begin position="1"/>
        <end position="16"/>
    </location>
</feature>
<feature type="coiled-coil region" evidence="14">
    <location>
        <begin position="56"/>
        <end position="101"/>
    </location>
</feature>
<keyword evidence="14" id="KW-0175">Coiled coil</keyword>
<feature type="chain" id="PRO_5041739921" description="ATP synthase subunit b" evidence="15">
    <location>
        <begin position="17"/>
        <end position="169"/>
    </location>
</feature>
<gene>
    <name evidence="12" type="primary">atpF</name>
    <name evidence="16" type="ORF">Q5I04_02285</name>
    <name evidence="17" type="ORF">Q5I06_02290</name>
</gene>
<dbReference type="HAMAP" id="MF_01398">
    <property type="entry name" value="ATP_synth_b_bprime"/>
    <property type="match status" value="1"/>
</dbReference>
<evidence type="ECO:0000256" key="11">
    <source>
        <dbReference type="ARBA" id="ARBA00037847"/>
    </source>
</evidence>
<evidence type="ECO:0000313" key="16">
    <source>
        <dbReference type="EMBL" id="MDO7252748.1"/>
    </source>
</evidence>
<comment type="subunit">
    <text evidence="12">F-type ATPases have 2 components, F(1) - the catalytic core - and F(0) - the membrane proton channel. F(1) has five subunits: alpha(3), beta(3), gamma(1), delta(1), epsilon(1). F(0) has three main subunits: a(1), b(2) and c(10-14). The alpha and beta chains form an alternating ring which encloses part of the gamma chain. F(1) is attached to F(0) by a central stalk formed by the gamma and epsilon chains, while a peripheral stalk is formed by the delta and b chains.</text>
</comment>
<evidence type="ECO:0000256" key="3">
    <source>
        <dbReference type="ARBA" id="ARBA00022692"/>
    </source>
</evidence>
<evidence type="ECO:0000256" key="1">
    <source>
        <dbReference type="ARBA" id="ARBA00022448"/>
    </source>
</evidence>
<reference evidence="17 19" key="1">
    <citation type="submission" date="2023-07" db="EMBL/GenBank/DDBJ databases">
        <title>Unpublished Manusciprt.</title>
        <authorList>
            <person name="Aydin F."/>
            <person name="Tarhane S."/>
            <person name="Saticioglu I.B."/>
            <person name="Karakaya E."/>
            <person name="Abay S."/>
            <person name="Guran O."/>
            <person name="Bozkurt E."/>
            <person name="Uzum N."/>
            <person name="Olgun K."/>
            <person name="Jablonski D."/>
        </authorList>
    </citation>
    <scope>NUCLEOTIDE SEQUENCE</scope>
    <source>
        <strain evidence="19">faydin-H75</strain>
        <strain evidence="17">Faydin-H76</strain>
    </source>
</reference>
<dbReference type="RefSeq" id="WP_305516588.1">
    <property type="nucleotide sequence ID" value="NZ_JAUPEV010000002.1"/>
</dbReference>
<keyword evidence="12" id="KW-1003">Cell membrane</keyword>
<keyword evidence="6 12" id="KW-0406">Ion transport</keyword>